<dbReference type="SUPFAM" id="SSF48452">
    <property type="entry name" value="TPR-like"/>
    <property type="match status" value="1"/>
</dbReference>
<sequence>MRYLLVLAVFLLSGCVSQTTGGFSEEMDYEEAARTRISLGLTYLRNGNFTQAKQNLDKALDFAPRLADSHYSLAYYFQVVGENERADEFFNNALKIEPRNPELANSYGAFLCQQNNYQKAKEYFNRAVASVRYANSAETYENMAICAEQEGYTEEAIAYLRSALNHQPGRMKTLTFLTELYMKNGNFKEAGEVLDRMERLGRVDDTLLWLRMDLARQQGDTETMTNYGDMLASVYPNSPLTKDYKDAKAKIRPVVVTRTKKVEPQISTEPLERKPESSTLAETETQTRPDYHIVDEGENLFRISVMYNITMQRLIEWNELSDAGAIRTGMKLWLVPSEERP</sequence>
<evidence type="ECO:0000256" key="2">
    <source>
        <dbReference type="SAM" id="MobiDB-lite"/>
    </source>
</evidence>
<keyword evidence="6" id="KW-1185">Reference proteome</keyword>
<keyword evidence="3" id="KW-0732">Signal</keyword>
<dbReference type="PROSITE" id="PS51257">
    <property type="entry name" value="PROKAR_LIPOPROTEIN"/>
    <property type="match status" value="1"/>
</dbReference>
<dbReference type="PANTHER" id="PTHR12558">
    <property type="entry name" value="CELL DIVISION CYCLE 16,23,27"/>
    <property type="match status" value="1"/>
</dbReference>
<dbReference type="InterPro" id="IPR013360">
    <property type="entry name" value="Pilus_4_PilW"/>
</dbReference>
<feature type="repeat" description="TPR" evidence="1">
    <location>
        <begin position="67"/>
        <end position="100"/>
    </location>
</feature>
<dbReference type="NCBIfam" id="TIGR02521">
    <property type="entry name" value="type_IV_pilW"/>
    <property type="match status" value="1"/>
</dbReference>
<dbReference type="OrthoDB" id="9814042at2"/>
<dbReference type="Proteomes" id="UP000275281">
    <property type="component" value="Unassembled WGS sequence"/>
</dbReference>
<evidence type="ECO:0000313" key="5">
    <source>
        <dbReference type="EMBL" id="RPJ65660.1"/>
    </source>
</evidence>
<dbReference type="SMART" id="SM00028">
    <property type="entry name" value="TPR"/>
    <property type="match status" value="4"/>
</dbReference>
<dbReference type="SMART" id="SM00257">
    <property type="entry name" value="LysM"/>
    <property type="match status" value="1"/>
</dbReference>
<dbReference type="InterPro" id="IPR002885">
    <property type="entry name" value="PPR_rpt"/>
</dbReference>
<dbReference type="Pfam" id="PF13181">
    <property type="entry name" value="TPR_8"/>
    <property type="match status" value="1"/>
</dbReference>
<dbReference type="InterPro" id="IPR018392">
    <property type="entry name" value="LysM"/>
</dbReference>
<dbReference type="InterPro" id="IPR019734">
    <property type="entry name" value="TPR_rpt"/>
</dbReference>
<keyword evidence="1" id="KW-0802">TPR repeat</keyword>
<evidence type="ECO:0000259" key="4">
    <source>
        <dbReference type="PROSITE" id="PS51782"/>
    </source>
</evidence>
<evidence type="ECO:0000313" key="6">
    <source>
        <dbReference type="Proteomes" id="UP000275281"/>
    </source>
</evidence>
<evidence type="ECO:0000256" key="3">
    <source>
        <dbReference type="SAM" id="SignalP"/>
    </source>
</evidence>
<feature type="signal peptide" evidence="3">
    <location>
        <begin position="1"/>
        <end position="18"/>
    </location>
</feature>
<dbReference type="PROSITE" id="PS50005">
    <property type="entry name" value="TPR"/>
    <property type="match status" value="3"/>
</dbReference>
<gene>
    <name evidence="5" type="primary">pilW</name>
    <name evidence="5" type="ORF">DRW07_12630</name>
</gene>
<feature type="region of interest" description="Disordered" evidence="2">
    <location>
        <begin position="265"/>
        <end position="286"/>
    </location>
</feature>
<dbReference type="RefSeq" id="WP_124028291.1">
    <property type="nucleotide sequence ID" value="NZ_JBHRSN010000007.1"/>
</dbReference>
<dbReference type="AlphaFoldDB" id="A0A3N5XYK0"/>
<feature type="repeat" description="TPR" evidence="1">
    <location>
        <begin position="137"/>
        <end position="170"/>
    </location>
</feature>
<dbReference type="Pfam" id="PF01535">
    <property type="entry name" value="PPR"/>
    <property type="match status" value="1"/>
</dbReference>
<dbReference type="Gene3D" id="1.25.40.10">
    <property type="entry name" value="Tetratricopeptide repeat domain"/>
    <property type="match status" value="1"/>
</dbReference>
<comment type="caution">
    <text evidence="5">The sequence shown here is derived from an EMBL/GenBank/DDBJ whole genome shotgun (WGS) entry which is preliminary data.</text>
</comment>
<dbReference type="Pfam" id="PF01476">
    <property type="entry name" value="LysM"/>
    <property type="match status" value="1"/>
</dbReference>
<feature type="domain" description="LysM" evidence="4">
    <location>
        <begin position="290"/>
        <end position="334"/>
    </location>
</feature>
<dbReference type="SUPFAM" id="SSF54106">
    <property type="entry name" value="LysM domain"/>
    <property type="match status" value="1"/>
</dbReference>
<accession>A0A3N5XYK0</accession>
<evidence type="ECO:0000256" key="1">
    <source>
        <dbReference type="PROSITE-ProRule" id="PRU00339"/>
    </source>
</evidence>
<dbReference type="CDD" id="cd00118">
    <property type="entry name" value="LysM"/>
    <property type="match status" value="1"/>
</dbReference>
<feature type="repeat" description="TPR" evidence="1">
    <location>
        <begin position="33"/>
        <end position="66"/>
    </location>
</feature>
<dbReference type="PROSITE" id="PS51782">
    <property type="entry name" value="LYSM"/>
    <property type="match status" value="1"/>
</dbReference>
<dbReference type="Gene3D" id="3.10.350.10">
    <property type="entry name" value="LysM domain"/>
    <property type="match status" value="1"/>
</dbReference>
<reference evidence="5 6" key="1">
    <citation type="submission" date="2018-11" db="EMBL/GenBank/DDBJ databases">
        <authorList>
            <person name="Ye M.-Q."/>
            <person name="Du Z.-J."/>
        </authorList>
    </citation>
    <scope>NUCLEOTIDE SEQUENCE [LARGE SCALE GENOMIC DNA]</scope>
    <source>
        <strain evidence="5 6">U0105</strain>
    </source>
</reference>
<dbReference type="InterPro" id="IPR036779">
    <property type="entry name" value="LysM_dom_sf"/>
</dbReference>
<dbReference type="Pfam" id="PF13424">
    <property type="entry name" value="TPR_12"/>
    <property type="match status" value="1"/>
</dbReference>
<feature type="chain" id="PRO_5018288860" evidence="3">
    <location>
        <begin position="19"/>
        <end position="341"/>
    </location>
</feature>
<dbReference type="InterPro" id="IPR011990">
    <property type="entry name" value="TPR-like_helical_dom_sf"/>
</dbReference>
<protein>
    <submittedName>
        <fullName evidence="5">Type IV pilus biogenesis/stability protein PilW</fullName>
    </submittedName>
</protein>
<dbReference type="PANTHER" id="PTHR12558:SF13">
    <property type="entry name" value="CELL DIVISION CYCLE PROTEIN 27 HOMOLOG"/>
    <property type="match status" value="1"/>
</dbReference>
<organism evidence="5 6">
    <name type="scientific">Alteromonas sediminis</name>
    <dbReference type="NCBI Taxonomy" id="2259342"/>
    <lineage>
        <taxon>Bacteria</taxon>
        <taxon>Pseudomonadati</taxon>
        <taxon>Pseudomonadota</taxon>
        <taxon>Gammaproteobacteria</taxon>
        <taxon>Alteromonadales</taxon>
        <taxon>Alteromonadaceae</taxon>
        <taxon>Alteromonas/Salinimonas group</taxon>
        <taxon>Alteromonas</taxon>
    </lineage>
</organism>
<dbReference type="EMBL" id="RPOK01000004">
    <property type="protein sequence ID" value="RPJ65660.1"/>
    <property type="molecule type" value="Genomic_DNA"/>
</dbReference>
<proteinExistence type="predicted"/>
<name>A0A3N5XYK0_9ALTE</name>